<evidence type="ECO:0000256" key="2">
    <source>
        <dbReference type="ARBA" id="ARBA00005540"/>
    </source>
</evidence>
<proteinExistence type="inferred from homology"/>
<dbReference type="Proteomes" id="UP000006462">
    <property type="component" value="Unassembled WGS sequence"/>
</dbReference>
<dbReference type="PANTHER" id="PTHR38438:SF1">
    <property type="entry name" value="RIBOFLAVIN TRANSPORTER RIBU"/>
    <property type="match status" value="1"/>
</dbReference>
<evidence type="ECO:0000256" key="3">
    <source>
        <dbReference type="ARBA" id="ARBA00022448"/>
    </source>
</evidence>
<dbReference type="PANTHER" id="PTHR38438">
    <property type="entry name" value="RIBOFLAVIN TRANSPORTER RIBU"/>
    <property type="match status" value="1"/>
</dbReference>
<reference evidence="10 11" key="1">
    <citation type="submission" date="2009-12" db="EMBL/GenBank/DDBJ databases">
        <authorList>
            <person name="Shrivastava S."/>
            <person name="Madupu R."/>
            <person name="Durkin A.S."/>
            <person name="Torralba M."/>
            <person name="Methe B."/>
            <person name="Sutton G.G."/>
            <person name="Strausberg R.L."/>
            <person name="Nelson K.E."/>
        </authorList>
    </citation>
    <scope>NUCLEOTIDE SEQUENCE [LARGE SCALE GENOMIC DNA]</scope>
    <source>
        <strain evidence="10 11">W5455</strain>
    </source>
</reference>
<dbReference type="Gene3D" id="1.10.1760.20">
    <property type="match status" value="1"/>
</dbReference>
<comment type="subcellular location">
    <subcellularLocation>
        <location evidence="1">Cell membrane</location>
        <topology evidence="1">Multi-pass membrane protein</topology>
    </subcellularLocation>
</comment>
<evidence type="ECO:0000256" key="9">
    <source>
        <dbReference type="SAM" id="Phobius"/>
    </source>
</evidence>
<keyword evidence="5 9" id="KW-0812">Transmembrane</keyword>
<keyword evidence="11" id="KW-1185">Reference proteome</keyword>
<dbReference type="EMBL" id="ADFP01000055">
    <property type="protein sequence ID" value="EFB90922.1"/>
    <property type="molecule type" value="Genomic_DNA"/>
</dbReference>
<evidence type="ECO:0000256" key="1">
    <source>
        <dbReference type="ARBA" id="ARBA00004651"/>
    </source>
</evidence>
<keyword evidence="3 8" id="KW-0813">Transport</keyword>
<evidence type="ECO:0000313" key="11">
    <source>
        <dbReference type="Proteomes" id="UP000006462"/>
    </source>
</evidence>
<evidence type="ECO:0000256" key="8">
    <source>
        <dbReference type="PIRNR" id="PIRNR037778"/>
    </source>
</evidence>
<dbReference type="InterPro" id="IPR024529">
    <property type="entry name" value="ECF_trnsprt_substrate-spec"/>
</dbReference>
<dbReference type="RefSeq" id="WP_009164608.1">
    <property type="nucleotide sequence ID" value="NZ_ADFP01000055.1"/>
</dbReference>
<feature type="transmembrane region" description="Helical" evidence="9">
    <location>
        <begin position="53"/>
        <end position="73"/>
    </location>
</feature>
<keyword evidence="4 8" id="KW-1003">Cell membrane</keyword>
<evidence type="ECO:0000256" key="7">
    <source>
        <dbReference type="ARBA" id="ARBA00023136"/>
    </source>
</evidence>
<keyword evidence="6 9" id="KW-1133">Transmembrane helix</keyword>
<comment type="similarity">
    <text evidence="2 8">Belongs to the prokaryotic riboflavin transporter (P-RFT) (TC 2.A.87) family.</text>
</comment>
<dbReference type="InterPro" id="IPR025720">
    <property type="entry name" value="RibU"/>
</dbReference>
<evidence type="ECO:0000256" key="4">
    <source>
        <dbReference type="ARBA" id="ARBA00022475"/>
    </source>
</evidence>
<protein>
    <recommendedName>
        <fullName evidence="8">Riboflavin transporter</fullName>
    </recommendedName>
</protein>
<organism evidence="10 11">
    <name type="scientific">Pyramidobacter piscolens W5455</name>
    <dbReference type="NCBI Taxonomy" id="352165"/>
    <lineage>
        <taxon>Bacteria</taxon>
        <taxon>Thermotogati</taxon>
        <taxon>Synergistota</taxon>
        <taxon>Synergistia</taxon>
        <taxon>Synergistales</taxon>
        <taxon>Dethiosulfovibrionaceae</taxon>
        <taxon>Pyramidobacter</taxon>
    </lineage>
</organism>
<dbReference type="Pfam" id="PF12822">
    <property type="entry name" value="ECF_trnsprt"/>
    <property type="match status" value="1"/>
</dbReference>
<feature type="transmembrane region" description="Helical" evidence="9">
    <location>
        <begin position="122"/>
        <end position="146"/>
    </location>
</feature>
<accession>A0ABP2HUL9</accession>
<sequence length="220" mass="24197">MKDDTMSLARCRRFSLHSLVLTGMLGAVGALLMILEFPVPFVPPFVKFDLSELPVILGGCMMGPGAGAFAAVVKVTLNFLLNGTTTMGVGEAANLWGSLCYVVPAALFYGRRRTKRAAAQALLWGTLCASSLIVLGNFFVFFPAYARLLGLKMETVIGMGHAANAAVTDLYTLMIYALLPFNLFKYGVTSLLAFVMYKRLKRFLRFPGEERERGRETWDE</sequence>
<evidence type="ECO:0000256" key="5">
    <source>
        <dbReference type="ARBA" id="ARBA00022692"/>
    </source>
</evidence>
<gene>
    <name evidence="10" type="ORF">HMPREF7215_2641</name>
</gene>
<dbReference type="PIRSF" id="PIRSF037778">
    <property type="entry name" value="UCP037778_transp_RibU"/>
    <property type="match status" value="1"/>
</dbReference>
<comment type="function">
    <text evidence="8">Probably a riboflavin-binding protein that interacts with the energy-coupling factor (ECF) ABC-transporter complex.</text>
</comment>
<keyword evidence="7 8" id="KW-0472">Membrane</keyword>
<evidence type="ECO:0000256" key="6">
    <source>
        <dbReference type="ARBA" id="ARBA00022989"/>
    </source>
</evidence>
<feature type="transmembrane region" description="Helical" evidence="9">
    <location>
        <begin position="173"/>
        <end position="197"/>
    </location>
</feature>
<feature type="transmembrane region" description="Helical" evidence="9">
    <location>
        <begin position="20"/>
        <end position="41"/>
    </location>
</feature>
<evidence type="ECO:0000313" key="10">
    <source>
        <dbReference type="EMBL" id="EFB90922.1"/>
    </source>
</evidence>
<name>A0ABP2HUL9_9BACT</name>
<comment type="caution">
    <text evidence="10">The sequence shown here is derived from an EMBL/GenBank/DDBJ whole genome shotgun (WGS) entry which is preliminary data.</text>
</comment>